<feature type="compositionally biased region" description="Basic and acidic residues" evidence="8">
    <location>
        <begin position="14"/>
        <end position="23"/>
    </location>
</feature>
<comment type="caution">
    <text evidence="10">The sequence shown here is derived from an EMBL/GenBank/DDBJ whole genome shotgun (WGS) entry which is preliminary data.</text>
</comment>
<dbReference type="InterPro" id="IPR036526">
    <property type="entry name" value="C-N_Hydrolase_sf"/>
</dbReference>
<evidence type="ECO:0000313" key="10">
    <source>
        <dbReference type="EMBL" id="KAJ6638192.1"/>
    </source>
</evidence>
<proteinExistence type="predicted"/>
<dbReference type="InterPro" id="IPR032675">
    <property type="entry name" value="LRR_dom_sf"/>
</dbReference>
<dbReference type="Proteomes" id="UP001151699">
    <property type="component" value="Chromosome X"/>
</dbReference>
<keyword evidence="11" id="KW-1185">Reference proteome</keyword>
<dbReference type="EMBL" id="WJQU01000003">
    <property type="protein sequence ID" value="KAJ6638192.1"/>
    <property type="molecule type" value="Genomic_DNA"/>
</dbReference>
<dbReference type="CDD" id="cd07572">
    <property type="entry name" value="nit"/>
    <property type="match status" value="1"/>
</dbReference>
<evidence type="ECO:0000256" key="1">
    <source>
        <dbReference type="ARBA" id="ARBA00022614"/>
    </source>
</evidence>
<keyword evidence="2" id="KW-0677">Repeat</keyword>
<dbReference type="InterPro" id="IPR045254">
    <property type="entry name" value="Nit1/2_C-N_Hydrolase"/>
</dbReference>
<evidence type="ECO:0000256" key="6">
    <source>
        <dbReference type="ARBA" id="ARBA00041576"/>
    </source>
</evidence>
<name>A0A9Q0RZ50_9DIPT</name>
<dbReference type="GO" id="GO:0005739">
    <property type="term" value="C:mitochondrion"/>
    <property type="evidence" value="ECO:0007669"/>
    <property type="project" value="TreeGrafter"/>
</dbReference>
<dbReference type="Gene3D" id="3.60.110.10">
    <property type="entry name" value="Carbon-nitrogen hydrolase"/>
    <property type="match status" value="1"/>
</dbReference>
<dbReference type="EC" id="3.5.1.3" evidence="5"/>
<dbReference type="Gene3D" id="3.80.10.10">
    <property type="entry name" value="Ribonuclease Inhibitor"/>
    <property type="match status" value="1"/>
</dbReference>
<evidence type="ECO:0000256" key="3">
    <source>
        <dbReference type="ARBA" id="ARBA00022801"/>
    </source>
</evidence>
<dbReference type="GO" id="GO:0006541">
    <property type="term" value="P:glutamine metabolic process"/>
    <property type="evidence" value="ECO:0007669"/>
    <property type="project" value="TreeGrafter"/>
</dbReference>
<dbReference type="GO" id="GO:0006107">
    <property type="term" value="P:oxaloacetate metabolic process"/>
    <property type="evidence" value="ECO:0007669"/>
    <property type="project" value="TreeGrafter"/>
</dbReference>
<dbReference type="SUPFAM" id="SSF56317">
    <property type="entry name" value="Carbon-nitrogen hydrolase"/>
    <property type="match status" value="1"/>
</dbReference>
<keyword evidence="3" id="KW-0378">Hydrolase</keyword>
<dbReference type="InterPro" id="IPR003591">
    <property type="entry name" value="Leu-rich_rpt_typical-subtyp"/>
</dbReference>
<dbReference type="Pfam" id="PF13855">
    <property type="entry name" value="LRR_8"/>
    <property type="match status" value="1"/>
</dbReference>
<dbReference type="AlphaFoldDB" id="A0A9Q0RZ50"/>
<dbReference type="PANTHER" id="PTHR23088">
    <property type="entry name" value="NITRILASE-RELATED"/>
    <property type="match status" value="1"/>
</dbReference>
<feature type="region of interest" description="Disordered" evidence="8">
    <location>
        <begin position="1"/>
        <end position="26"/>
    </location>
</feature>
<evidence type="ECO:0000256" key="4">
    <source>
        <dbReference type="ARBA" id="ARBA00036637"/>
    </source>
</evidence>
<gene>
    <name evidence="10" type="primary">NIT2_1</name>
    <name evidence="10" type="ORF">Bhyg_10925</name>
</gene>
<dbReference type="OrthoDB" id="1394818at2759"/>
<evidence type="ECO:0000313" key="11">
    <source>
        <dbReference type="Proteomes" id="UP001151699"/>
    </source>
</evidence>
<comment type="catalytic activity">
    <reaction evidence="7">
        <text>2-oxosuccinamate + H2O = oxaloacetate + NH4(+)</text>
        <dbReference type="Rhea" id="RHEA:59412"/>
        <dbReference type="ChEBI" id="CHEBI:15377"/>
        <dbReference type="ChEBI" id="CHEBI:16452"/>
        <dbReference type="ChEBI" id="CHEBI:28938"/>
        <dbReference type="ChEBI" id="CHEBI:57735"/>
        <dbReference type="EC" id="3.5.1.3"/>
    </reaction>
    <physiologicalReaction direction="left-to-right" evidence="7">
        <dbReference type="Rhea" id="RHEA:59413"/>
    </physiologicalReaction>
</comment>
<evidence type="ECO:0000256" key="7">
    <source>
        <dbReference type="ARBA" id="ARBA00048745"/>
    </source>
</evidence>
<comment type="catalytic activity">
    <reaction evidence="4">
        <text>2-oxoglutaramate + H2O = 2-oxoglutarate + NH4(+)</text>
        <dbReference type="Rhea" id="RHEA:32963"/>
        <dbReference type="ChEBI" id="CHEBI:15377"/>
        <dbReference type="ChEBI" id="CHEBI:16769"/>
        <dbReference type="ChEBI" id="CHEBI:16810"/>
        <dbReference type="ChEBI" id="CHEBI:28938"/>
        <dbReference type="EC" id="3.5.1.3"/>
    </reaction>
    <physiologicalReaction direction="left-to-right" evidence="4">
        <dbReference type="Rhea" id="RHEA:32964"/>
    </physiologicalReaction>
</comment>
<dbReference type="SMART" id="SM00369">
    <property type="entry name" value="LRR_TYP"/>
    <property type="match status" value="2"/>
</dbReference>
<evidence type="ECO:0000259" key="9">
    <source>
        <dbReference type="PROSITE" id="PS50263"/>
    </source>
</evidence>
<evidence type="ECO:0000256" key="5">
    <source>
        <dbReference type="ARBA" id="ARBA00039118"/>
    </source>
</evidence>
<dbReference type="PROSITE" id="PS50263">
    <property type="entry name" value="CN_HYDROLASE"/>
    <property type="match status" value="1"/>
</dbReference>
<dbReference type="Pfam" id="PF00795">
    <property type="entry name" value="CN_hydrolase"/>
    <property type="match status" value="1"/>
</dbReference>
<organism evidence="10 11">
    <name type="scientific">Pseudolycoriella hygida</name>
    <dbReference type="NCBI Taxonomy" id="35572"/>
    <lineage>
        <taxon>Eukaryota</taxon>
        <taxon>Metazoa</taxon>
        <taxon>Ecdysozoa</taxon>
        <taxon>Arthropoda</taxon>
        <taxon>Hexapoda</taxon>
        <taxon>Insecta</taxon>
        <taxon>Pterygota</taxon>
        <taxon>Neoptera</taxon>
        <taxon>Endopterygota</taxon>
        <taxon>Diptera</taxon>
        <taxon>Nematocera</taxon>
        <taxon>Sciaroidea</taxon>
        <taxon>Sciaridae</taxon>
        <taxon>Pseudolycoriella</taxon>
    </lineage>
</organism>
<dbReference type="GO" id="GO:0050152">
    <property type="term" value="F:omega-amidase activity"/>
    <property type="evidence" value="ECO:0007669"/>
    <property type="project" value="UniProtKB-EC"/>
</dbReference>
<keyword evidence="1" id="KW-0433">Leucine-rich repeat</keyword>
<dbReference type="InterPro" id="IPR003010">
    <property type="entry name" value="C-N_Hydrolase"/>
</dbReference>
<dbReference type="GO" id="GO:0006528">
    <property type="term" value="P:asparagine metabolic process"/>
    <property type="evidence" value="ECO:0007669"/>
    <property type="project" value="TreeGrafter"/>
</dbReference>
<evidence type="ECO:0000256" key="8">
    <source>
        <dbReference type="SAM" id="MobiDB-lite"/>
    </source>
</evidence>
<evidence type="ECO:0000256" key="2">
    <source>
        <dbReference type="ARBA" id="ARBA00022737"/>
    </source>
</evidence>
<dbReference type="PROSITE" id="PS51450">
    <property type="entry name" value="LRR"/>
    <property type="match status" value="1"/>
</dbReference>
<dbReference type="PANTHER" id="PTHR23088:SF30">
    <property type="entry name" value="OMEGA-AMIDASE NIT2"/>
    <property type="match status" value="1"/>
</dbReference>
<dbReference type="FunFam" id="3.80.10.10:FF:000343">
    <property type="entry name" value="CCR4-NOT transcription complex subunit"/>
    <property type="match status" value="1"/>
</dbReference>
<protein>
    <recommendedName>
        <fullName evidence="5">omega-amidase</fullName>
        <ecNumber evidence="5">3.5.1.3</ecNumber>
    </recommendedName>
    <alternativeName>
        <fullName evidence="6">Nitrilase homolog 2</fullName>
    </alternativeName>
</protein>
<sequence length="448" mass="51752">MTDKNKKGNIYKMSRKEKYENNSRRQQNFLSPEDIAAGRKAFWHGIEITGNVRNISPALWQFEHLTAVFINDNNLLRLPNDIGLLCNLKILDLSCNKLRSLPAELGELIHLRELLLNNNLLRVLPYEIGKLFHLQILGLHGNPLGKDVISIYNEPNGTQKLLTYLLDNLTDFGIALVQMNVTHDKEHNITHAIRLIRTAVQKYNPKIVVLPENFTFLYDKYNFDKYAEVIPLGETYVALSNIAKELRIYLVGGSIIERDDRNKNILYNTTMVFNPSGTMIAKHRKIHLSDMELDRDFNIRESDILKRGTTLTMFDVEGWKIGLGIGYDMSFTEMATLYRKNGVDLLIYPSAYPARLGLLHWDHLNRARAIDNQVFVVGVSPARDDTTDLMYYGHSMVVDPRGRVLVRAGDKEEIIYTDLEFMDVDKYRTQIKLFPHKRTDIYDTVEKY</sequence>
<reference evidence="10" key="1">
    <citation type="submission" date="2022-07" db="EMBL/GenBank/DDBJ databases">
        <authorList>
            <person name="Trinca V."/>
            <person name="Uliana J.V.C."/>
            <person name="Torres T.T."/>
            <person name="Ward R.J."/>
            <person name="Monesi N."/>
        </authorList>
    </citation>
    <scope>NUCLEOTIDE SEQUENCE</scope>
    <source>
        <strain evidence="10">HSMRA1968</strain>
        <tissue evidence="10">Whole embryos</tissue>
    </source>
</reference>
<dbReference type="SUPFAM" id="SSF52058">
    <property type="entry name" value="L domain-like"/>
    <property type="match status" value="1"/>
</dbReference>
<feature type="domain" description="CN hydrolase" evidence="9">
    <location>
        <begin position="172"/>
        <end position="421"/>
    </location>
</feature>
<accession>A0A9Q0RZ50</accession>
<dbReference type="InterPro" id="IPR001611">
    <property type="entry name" value="Leu-rich_rpt"/>
</dbReference>